<dbReference type="GO" id="GO:0016747">
    <property type="term" value="F:acyltransferase activity, transferring groups other than amino-acyl groups"/>
    <property type="evidence" value="ECO:0007669"/>
    <property type="project" value="InterPro"/>
</dbReference>
<dbReference type="Pfam" id="PF13508">
    <property type="entry name" value="Acetyltransf_7"/>
    <property type="match status" value="1"/>
</dbReference>
<sequence length="179" mass="21456">MYRQIDFNEFKKLYQEHMIYDFPADELKTLAMYERLFMEDVYTCYVYEKEQKLLGYACFVWKNQQYQLLDYFAVNRNFRGSGVGSEMLSWIQSKPIADVIILECEDPDFADSEQEKKVREDRIRFYLKNGAVNTGFKLCVHHVEFVVLILPIKVTSEFNLEDYLFSIYHMINPKLLDDL</sequence>
<dbReference type="RefSeq" id="WP_125982786.1">
    <property type="nucleotide sequence ID" value="NZ_NGJS01000001.1"/>
</dbReference>
<accession>A0A430A200</accession>
<dbReference type="AlphaFoldDB" id="A0A430A200"/>
<reference evidence="2 3" key="1">
    <citation type="submission" date="2017-05" db="EMBL/GenBank/DDBJ databases">
        <title>Vagococcus spp. assemblies.</title>
        <authorList>
            <person name="Gulvik C.A."/>
        </authorList>
    </citation>
    <scope>NUCLEOTIDE SEQUENCE [LARGE SCALE GENOMIC DNA]</scope>
    <source>
        <strain evidence="2 3">SS1995</strain>
    </source>
</reference>
<feature type="domain" description="N-acetyltransferase" evidence="1">
    <location>
        <begin position="1"/>
        <end position="153"/>
    </location>
</feature>
<gene>
    <name evidence="2" type="ORF">CBF37_00155</name>
</gene>
<protein>
    <recommendedName>
        <fullName evidence="1">N-acetyltransferase domain-containing protein</fullName>
    </recommendedName>
</protein>
<evidence type="ECO:0000259" key="1">
    <source>
        <dbReference type="PROSITE" id="PS51186"/>
    </source>
</evidence>
<dbReference type="Gene3D" id="3.40.630.30">
    <property type="match status" value="1"/>
</dbReference>
<evidence type="ECO:0000313" key="2">
    <source>
        <dbReference type="EMBL" id="RSU00460.1"/>
    </source>
</evidence>
<dbReference type="CDD" id="cd04301">
    <property type="entry name" value="NAT_SF"/>
    <property type="match status" value="1"/>
</dbReference>
<dbReference type="PROSITE" id="PS51186">
    <property type="entry name" value="GNAT"/>
    <property type="match status" value="1"/>
</dbReference>
<evidence type="ECO:0000313" key="3">
    <source>
        <dbReference type="Proteomes" id="UP000287857"/>
    </source>
</evidence>
<keyword evidence="3" id="KW-1185">Reference proteome</keyword>
<dbReference type="SUPFAM" id="SSF55729">
    <property type="entry name" value="Acyl-CoA N-acyltransferases (Nat)"/>
    <property type="match status" value="1"/>
</dbReference>
<organism evidence="2 3">
    <name type="scientific">Vagococcus vulneris</name>
    <dbReference type="NCBI Taxonomy" id="1977869"/>
    <lineage>
        <taxon>Bacteria</taxon>
        <taxon>Bacillati</taxon>
        <taxon>Bacillota</taxon>
        <taxon>Bacilli</taxon>
        <taxon>Lactobacillales</taxon>
        <taxon>Enterococcaceae</taxon>
        <taxon>Vagococcus</taxon>
    </lineage>
</organism>
<dbReference type="InterPro" id="IPR000182">
    <property type="entry name" value="GNAT_dom"/>
</dbReference>
<comment type="caution">
    <text evidence="2">The sequence shown here is derived from an EMBL/GenBank/DDBJ whole genome shotgun (WGS) entry which is preliminary data.</text>
</comment>
<dbReference type="OrthoDB" id="9127144at2"/>
<dbReference type="Proteomes" id="UP000287857">
    <property type="component" value="Unassembled WGS sequence"/>
</dbReference>
<dbReference type="InterPro" id="IPR016181">
    <property type="entry name" value="Acyl_CoA_acyltransferase"/>
</dbReference>
<proteinExistence type="predicted"/>
<dbReference type="EMBL" id="NGJS01000001">
    <property type="protein sequence ID" value="RSU00460.1"/>
    <property type="molecule type" value="Genomic_DNA"/>
</dbReference>
<name>A0A430A200_9ENTE</name>